<dbReference type="AlphaFoldDB" id="A0A816N1M0"/>
<evidence type="ECO:0000313" key="1">
    <source>
        <dbReference type="EMBL" id="CAF2027529.1"/>
    </source>
</evidence>
<dbReference type="Proteomes" id="UP000663842">
    <property type="component" value="Unassembled WGS sequence"/>
</dbReference>
<dbReference type="EMBL" id="CAJNRG010001112">
    <property type="protein sequence ID" value="CAF2027529.1"/>
    <property type="molecule type" value="Genomic_DNA"/>
</dbReference>
<evidence type="ECO:0000313" key="2">
    <source>
        <dbReference type="EMBL" id="CAF4288007.1"/>
    </source>
</evidence>
<organism evidence="1 3">
    <name type="scientific">Rotaria magnacalcarata</name>
    <dbReference type="NCBI Taxonomy" id="392030"/>
    <lineage>
        <taxon>Eukaryota</taxon>
        <taxon>Metazoa</taxon>
        <taxon>Spiralia</taxon>
        <taxon>Gnathifera</taxon>
        <taxon>Rotifera</taxon>
        <taxon>Eurotatoria</taxon>
        <taxon>Bdelloidea</taxon>
        <taxon>Philodinida</taxon>
        <taxon>Philodinidae</taxon>
        <taxon>Rotaria</taxon>
    </lineage>
</organism>
<sequence length="267" mass="29593">MTMLPPKNNANDGFYILKSCTGSIIQPPVTINISPTTISTTSSNINTTSNSPYISQQFMISSTLNGLNLGIDSSSPSVLFQTCNNTGNQYWTFQQEHIGSNLTWAIHPNDKKMYLGYYFNDGYFNLQSVALPFYWGIMKNSDGSAIGFISEVDNFVIMFNDYANYVNQPLIFAPNTIYNNTSSYMSFYLKTDCSDTSNSQMANFVNSAVLPPISNLPYNFSAAFIQTGVTFYIKTISPTLGVIDLKNSDPTLGLGTLNKCNKSNYQQ</sequence>
<dbReference type="Proteomes" id="UP000663887">
    <property type="component" value="Unassembled WGS sequence"/>
</dbReference>
<dbReference type="SUPFAM" id="SSF50370">
    <property type="entry name" value="Ricin B-like lectins"/>
    <property type="match status" value="1"/>
</dbReference>
<dbReference type="InterPro" id="IPR035992">
    <property type="entry name" value="Ricin_B-like_lectins"/>
</dbReference>
<comment type="caution">
    <text evidence="1">The sequence shown here is derived from an EMBL/GenBank/DDBJ whole genome shotgun (WGS) entry which is preliminary data.</text>
</comment>
<protein>
    <submittedName>
        <fullName evidence="1">Uncharacterized protein</fullName>
    </submittedName>
</protein>
<gene>
    <name evidence="2" type="ORF">UXM345_LOCUS32714</name>
    <name evidence="1" type="ORF">XDN619_LOCUS4695</name>
</gene>
<evidence type="ECO:0000313" key="3">
    <source>
        <dbReference type="Proteomes" id="UP000663887"/>
    </source>
</evidence>
<name>A0A816N1M0_9BILA</name>
<reference evidence="1" key="1">
    <citation type="submission" date="2021-02" db="EMBL/GenBank/DDBJ databases">
        <authorList>
            <person name="Nowell W R."/>
        </authorList>
    </citation>
    <scope>NUCLEOTIDE SEQUENCE</scope>
</reference>
<dbReference type="EMBL" id="CAJOBF010010223">
    <property type="protein sequence ID" value="CAF4288007.1"/>
    <property type="molecule type" value="Genomic_DNA"/>
</dbReference>
<accession>A0A816N1M0</accession>
<feature type="non-terminal residue" evidence="1">
    <location>
        <position position="267"/>
    </location>
</feature>
<proteinExistence type="predicted"/>